<dbReference type="InterPro" id="IPR051320">
    <property type="entry name" value="Viral_Replic_Matur_Polypro"/>
</dbReference>
<name>A0A024U072_9STRA</name>
<proteinExistence type="predicted"/>
<dbReference type="PANTHER" id="PTHR33064:SF37">
    <property type="entry name" value="RIBONUCLEASE H"/>
    <property type="match status" value="1"/>
</dbReference>
<protein>
    <recommendedName>
        <fullName evidence="2">Reverse transcriptase/retrotransposon-derived protein RNase H-like domain-containing protein</fullName>
    </recommendedName>
</protein>
<dbReference type="RefSeq" id="XP_008872415.1">
    <property type="nucleotide sequence ID" value="XM_008874193.1"/>
</dbReference>
<accession>A0A024U072</accession>
<dbReference type="GeneID" id="20085510"/>
<evidence type="ECO:0000313" key="1">
    <source>
        <dbReference type="EMBL" id="ETV98987.1"/>
    </source>
</evidence>
<sequence>MEAMKLTVEGEVKPRLTFDTAEGTLVLSNLKCWVVVMPLQDGLDDVIVSRDVMARRGYCPHLLLAQVSMKVVQTINKPTSFPEEASLYPEEERAKKVHDYEVAGCGDDFATQLSKLLVRYEDVFRLTLGRDPPVDVAPLVVTLKQGAEPVRCKARRYSKEQRDFMANHVAELVAAGLCYRNPRSKWCSAPLIVKKPDANDFRMTVDVQVFFILDFFKGYWQFALDKTSQEMLSFLMDTGVYTPTRVLMGGTDSVAYCQSSVQEMFASDLYKSLLVICQERGLKLNPKKCRFYETEARWRGRIVSSAGVKHDPECIKASKELKMPVTGQDLHQFLCASVYKAAGGRTRQKVAKVLLAEVGWNADHAACLDQCKEALSRVVTLAHQKQGWLICVFADASDLHWGGLVTQIPRDQVDRELDSQDHESLMFLSGTTSGAA</sequence>
<dbReference type="AlphaFoldDB" id="A0A024U072"/>
<evidence type="ECO:0008006" key="2">
    <source>
        <dbReference type="Google" id="ProtNLM"/>
    </source>
</evidence>
<dbReference type="VEuPathDB" id="FungiDB:H310_08460"/>
<dbReference type="InterPro" id="IPR043502">
    <property type="entry name" value="DNA/RNA_pol_sf"/>
</dbReference>
<dbReference type="eggNOG" id="KOG0017">
    <property type="taxonomic scope" value="Eukaryota"/>
</dbReference>
<reference evidence="1" key="1">
    <citation type="submission" date="2013-12" db="EMBL/GenBank/DDBJ databases">
        <title>The Genome Sequence of Aphanomyces invadans NJM9701.</title>
        <authorList>
            <consortium name="The Broad Institute Genomics Platform"/>
            <person name="Russ C."/>
            <person name="Tyler B."/>
            <person name="van West P."/>
            <person name="Dieguez-Uribeondo J."/>
            <person name="Young S.K."/>
            <person name="Zeng Q."/>
            <person name="Gargeya S."/>
            <person name="Fitzgerald M."/>
            <person name="Abouelleil A."/>
            <person name="Alvarado L."/>
            <person name="Chapman S.B."/>
            <person name="Gainer-Dewar J."/>
            <person name="Goldberg J."/>
            <person name="Griggs A."/>
            <person name="Gujja S."/>
            <person name="Hansen M."/>
            <person name="Howarth C."/>
            <person name="Imamovic A."/>
            <person name="Ireland A."/>
            <person name="Larimer J."/>
            <person name="McCowan C."/>
            <person name="Murphy C."/>
            <person name="Pearson M."/>
            <person name="Poon T.W."/>
            <person name="Priest M."/>
            <person name="Roberts A."/>
            <person name="Saif S."/>
            <person name="Shea T."/>
            <person name="Sykes S."/>
            <person name="Wortman J."/>
            <person name="Nusbaum C."/>
            <person name="Birren B."/>
        </authorList>
    </citation>
    <scope>NUCLEOTIDE SEQUENCE [LARGE SCALE GENOMIC DNA]</scope>
    <source>
        <strain evidence="1">NJM9701</strain>
    </source>
</reference>
<gene>
    <name evidence="1" type="ORF">H310_08460</name>
</gene>
<organism evidence="1">
    <name type="scientific">Aphanomyces invadans</name>
    <dbReference type="NCBI Taxonomy" id="157072"/>
    <lineage>
        <taxon>Eukaryota</taxon>
        <taxon>Sar</taxon>
        <taxon>Stramenopiles</taxon>
        <taxon>Oomycota</taxon>
        <taxon>Saprolegniomycetes</taxon>
        <taxon>Saprolegniales</taxon>
        <taxon>Verrucalvaceae</taxon>
        <taxon>Aphanomyces</taxon>
    </lineage>
</organism>
<dbReference type="SUPFAM" id="SSF56672">
    <property type="entry name" value="DNA/RNA polymerases"/>
    <property type="match status" value="1"/>
</dbReference>
<dbReference type="Gene3D" id="3.10.10.10">
    <property type="entry name" value="HIV Type 1 Reverse Transcriptase, subunit A, domain 1"/>
    <property type="match status" value="1"/>
</dbReference>
<dbReference type="EMBL" id="KI913968">
    <property type="protein sequence ID" value="ETV98987.1"/>
    <property type="molecule type" value="Genomic_DNA"/>
</dbReference>
<dbReference type="PANTHER" id="PTHR33064">
    <property type="entry name" value="POL PROTEIN"/>
    <property type="match status" value="1"/>
</dbReference>
<dbReference type="OrthoDB" id="76385at2759"/>